<feature type="transmembrane region" description="Helical" evidence="7">
    <location>
        <begin position="70"/>
        <end position="97"/>
    </location>
</feature>
<dbReference type="Gene3D" id="1.10.3720.10">
    <property type="entry name" value="MetI-like"/>
    <property type="match status" value="1"/>
</dbReference>
<dbReference type="PANTHER" id="PTHR43744:SF9">
    <property type="entry name" value="POLYGALACTURONAN_RHAMNOGALACTURONAN TRANSPORT SYSTEM PERMEASE PROTEIN YTCP"/>
    <property type="match status" value="1"/>
</dbReference>
<keyword evidence="2 7" id="KW-0813">Transport</keyword>
<evidence type="ECO:0000256" key="4">
    <source>
        <dbReference type="ARBA" id="ARBA00022692"/>
    </source>
</evidence>
<evidence type="ECO:0000259" key="8">
    <source>
        <dbReference type="PROSITE" id="PS50928"/>
    </source>
</evidence>
<proteinExistence type="inferred from homology"/>
<dbReference type="Proteomes" id="UP001267290">
    <property type="component" value="Unassembled WGS sequence"/>
</dbReference>
<evidence type="ECO:0000313" key="9">
    <source>
        <dbReference type="EMBL" id="MDR6550532.1"/>
    </source>
</evidence>
<keyword evidence="6 7" id="KW-0472">Membrane</keyword>
<dbReference type="CDD" id="cd06261">
    <property type="entry name" value="TM_PBP2"/>
    <property type="match status" value="1"/>
</dbReference>
<accession>A0ABU1NU69</accession>
<evidence type="ECO:0000256" key="5">
    <source>
        <dbReference type="ARBA" id="ARBA00022989"/>
    </source>
</evidence>
<dbReference type="PROSITE" id="PS50928">
    <property type="entry name" value="ABC_TM1"/>
    <property type="match status" value="1"/>
</dbReference>
<dbReference type="RefSeq" id="WP_310225420.1">
    <property type="nucleotide sequence ID" value="NZ_JAVDSB010000002.1"/>
</dbReference>
<dbReference type="Pfam" id="PF00528">
    <property type="entry name" value="BPD_transp_1"/>
    <property type="match status" value="1"/>
</dbReference>
<dbReference type="InterPro" id="IPR000515">
    <property type="entry name" value="MetI-like"/>
</dbReference>
<evidence type="ECO:0000256" key="6">
    <source>
        <dbReference type="ARBA" id="ARBA00023136"/>
    </source>
</evidence>
<comment type="caution">
    <text evidence="9">The sequence shown here is derived from an EMBL/GenBank/DDBJ whole genome shotgun (WGS) entry which is preliminary data.</text>
</comment>
<organism evidence="9 10">
    <name type="scientific">Paenibacillus qinlingensis</name>
    <dbReference type="NCBI Taxonomy" id="1837343"/>
    <lineage>
        <taxon>Bacteria</taxon>
        <taxon>Bacillati</taxon>
        <taxon>Bacillota</taxon>
        <taxon>Bacilli</taxon>
        <taxon>Bacillales</taxon>
        <taxon>Paenibacillaceae</taxon>
        <taxon>Paenibacillus</taxon>
    </lineage>
</organism>
<keyword evidence="10" id="KW-1185">Reference proteome</keyword>
<name>A0ABU1NU69_9BACL</name>
<sequence length="291" mass="32374">MKFLTPGEKIFSICNYLFLALLAAATLYPFLYVVSASLSSSNAVLSGDVVLFPKELTLQAFRQVLTEQGIWLAYGNTVFYTVAATCIQMAFTIMGAYPLSKKRFMGRTPISFFIAFTMLFNAGMIPFYLTIKELGMLNSRWGLLIPFAVTTFLVILLRTNFQSVPEEMEEAAKVDGASDFQILTRIYLPVSKPALATISLFYAVGTWNSYFWAMVLIQDESKIPLQVLLRRLVVSMNPTEGMMATTDTTVLFSQETVIYATIVIAIIPVIVVYPFIQKYFTAGAMVGSVKG</sequence>
<feature type="transmembrane region" description="Helical" evidence="7">
    <location>
        <begin position="257"/>
        <end position="276"/>
    </location>
</feature>
<dbReference type="EMBL" id="JAVDSB010000002">
    <property type="protein sequence ID" value="MDR6550532.1"/>
    <property type="molecule type" value="Genomic_DNA"/>
</dbReference>
<feature type="transmembrane region" description="Helical" evidence="7">
    <location>
        <begin position="194"/>
        <end position="217"/>
    </location>
</feature>
<evidence type="ECO:0000256" key="7">
    <source>
        <dbReference type="RuleBase" id="RU363032"/>
    </source>
</evidence>
<feature type="domain" description="ABC transmembrane type-1" evidence="8">
    <location>
        <begin position="74"/>
        <end position="276"/>
    </location>
</feature>
<dbReference type="SUPFAM" id="SSF161098">
    <property type="entry name" value="MetI-like"/>
    <property type="match status" value="1"/>
</dbReference>
<dbReference type="PANTHER" id="PTHR43744">
    <property type="entry name" value="ABC TRANSPORTER PERMEASE PROTEIN MG189-RELATED-RELATED"/>
    <property type="match status" value="1"/>
</dbReference>
<keyword evidence="4 7" id="KW-0812">Transmembrane</keyword>
<keyword evidence="5 7" id="KW-1133">Transmembrane helix</keyword>
<evidence type="ECO:0000313" key="10">
    <source>
        <dbReference type="Proteomes" id="UP001267290"/>
    </source>
</evidence>
<gene>
    <name evidence="9" type="ORF">J2736_001719</name>
</gene>
<keyword evidence="3" id="KW-1003">Cell membrane</keyword>
<feature type="transmembrane region" description="Helical" evidence="7">
    <location>
        <begin position="109"/>
        <end position="129"/>
    </location>
</feature>
<reference evidence="9 10" key="1">
    <citation type="submission" date="2023-07" db="EMBL/GenBank/DDBJ databases">
        <title>Sorghum-associated microbial communities from plants grown in Nebraska, USA.</title>
        <authorList>
            <person name="Schachtman D."/>
        </authorList>
    </citation>
    <scope>NUCLEOTIDE SEQUENCE [LARGE SCALE GENOMIC DNA]</scope>
    <source>
        <strain evidence="9 10">CC258</strain>
    </source>
</reference>
<dbReference type="InterPro" id="IPR035906">
    <property type="entry name" value="MetI-like_sf"/>
</dbReference>
<evidence type="ECO:0000256" key="2">
    <source>
        <dbReference type="ARBA" id="ARBA00022448"/>
    </source>
</evidence>
<evidence type="ECO:0000256" key="1">
    <source>
        <dbReference type="ARBA" id="ARBA00004651"/>
    </source>
</evidence>
<comment type="subcellular location">
    <subcellularLocation>
        <location evidence="1 7">Cell membrane</location>
        <topology evidence="1 7">Multi-pass membrane protein</topology>
    </subcellularLocation>
</comment>
<evidence type="ECO:0000256" key="3">
    <source>
        <dbReference type="ARBA" id="ARBA00022475"/>
    </source>
</evidence>
<comment type="similarity">
    <text evidence="7">Belongs to the binding-protein-dependent transport system permease family.</text>
</comment>
<feature type="transmembrane region" description="Helical" evidence="7">
    <location>
        <begin position="141"/>
        <end position="159"/>
    </location>
</feature>
<protein>
    <submittedName>
        <fullName evidence="9">Aldouronate transport system permease protein</fullName>
    </submittedName>
</protein>